<evidence type="ECO:0000313" key="3">
    <source>
        <dbReference type="Proteomes" id="UP001060414"/>
    </source>
</evidence>
<dbReference type="RefSeq" id="WP_260747785.1">
    <property type="nucleotide sequence ID" value="NZ_CP092109.1"/>
</dbReference>
<dbReference type="SMART" id="SM00530">
    <property type="entry name" value="HTH_XRE"/>
    <property type="match status" value="1"/>
</dbReference>
<dbReference type="Proteomes" id="UP001060414">
    <property type="component" value="Chromosome"/>
</dbReference>
<dbReference type="InterPro" id="IPR013324">
    <property type="entry name" value="RNA_pol_sigma_r3/r4-like"/>
</dbReference>
<keyword evidence="3" id="KW-1185">Reference proteome</keyword>
<reference evidence="2" key="1">
    <citation type="journal article" date="2022" name="Environ. Microbiol.">
        <title>Geoalkalibacter halelectricus SAP #1 sp. nov. possessing extracellular electron transfer and mineral#reducing capabilities from a haloalkaline environment.</title>
        <authorList>
            <person name="Yadav S."/>
            <person name="Singh R."/>
            <person name="Sundharam S.S."/>
            <person name="Chaudhary S."/>
            <person name="Krishnamurthi S."/>
            <person name="Patil S.A."/>
        </authorList>
    </citation>
    <scope>NUCLEOTIDE SEQUENCE</scope>
    <source>
        <strain evidence="2">SAP-1</strain>
    </source>
</reference>
<dbReference type="Pfam" id="PF01381">
    <property type="entry name" value="HTH_3"/>
    <property type="match status" value="1"/>
</dbReference>
<dbReference type="InterPro" id="IPR001387">
    <property type="entry name" value="Cro/C1-type_HTH"/>
</dbReference>
<dbReference type="CDD" id="cd00093">
    <property type="entry name" value="HTH_XRE"/>
    <property type="match status" value="1"/>
</dbReference>
<sequence length="376" mass="42152">MGTNDAIAWVNAHRGMIISKARRLENFTPYERADYLQDAYEAAILATSVAQEKQLAFEACFWTLFRRQIAIITPNPLSPRHSGCTSPVTTHCREVDTVSERLSAPPQEKSPHDVERLYLAVREHLSEIERKVWVLALGVTRKGRLNNYEIAKELGCSVPNVRQAISRVVTRVARLVEEGRLEISPADIESRHLSVINGLAKKARAERAREPRPSEPRLKPRRNQAMNQMGERLRIVRGARTLEEFAKIFSIHKNTLANYEKGGRSPDAQFLMALCRAEDVDPGWLLGKADGRPSYRRELLEKTANTLSGMLPPSLGGRSGKLLVNLYERVEALGEEAHEEQIREIAQGLLELLKPAPAAHPQKLADGQGGTQWRTG</sequence>
<evidence type="ECO:0000313" key="2">
    <source>
        <dbReference type="EMBL" id="UWZ79433.1"/>
    </source>
</evidence>
<dbReference type="Gene3D" id="1.10.260.40">
    <property type="entry name" value="lambda repressor-like DNA-binding domains"/>
    <property type="match status" value="1"/>
</dbReference>
<dbReference type="SUPFAM" id="SSF88659">
    <property type="entry name" value="Sigma3 and sigma4 domains of RNA polymerase sigma factors"/>
    <property type="match status" value="1"/>
</dbReference>
<dbReference type="InterPro" id="IPR036388">
    <property type="entry name" value="WH-like_DNA-bd_sf"/>
</dbReference>
<accession>A0ABY5ZLF9</accession>
<gene>
    <name evidence="2" type="ORF">L9S41_17380</name>
</gene>
<dbReference type="SUPFAM" id="SSF47413">
    <property type="entry name" value="lambda repressor-like DNA-binding domains"/>
    <property type="match status" value="1"/>
</dbReference>
<protein>
    <submittedName>
        <fullName evidence="2">Helix-turn-helix domain-containing protein</fullName>
    </submittedName>
</protein>
<feature type="domain" description="HTH cro/C1-type" evidence="1">
    <location>
        <begin position="241"/>
        <end position="285"/>
    </location>
</feature>
<dbReference type="InterPro" id="IPR010982">
    <property type="entry name" value="Lambda_DNA-bd_dom_sf"/>
</dbReference>
<organism evidence="2 3">
    <name type="scientific">Geoalkalibacter halelectricus</name>
    <dbReference type="NCBI Taxonomy" id="2847045"/>
    <lineage>
        <taxon>Bacteria</taxon>
        <taxon>Pseudomonadati</taxon>
        <taxon>Thermodesulfobacteriota</taxon>
        <taxon>Desulfuromonadia</taxon>
        <taxon>Desulfuromonadales</taxon>
        <taxon>Geoalkalibacteraceae</taxon>
        <taxon>Geoalkalibacter</taxon>
    </lineage>
</organism>
<name>A0ABY5ZLF9_9BACT</name>
<evidence type="ECO:0000259" key="1">
    <source>
        <dbReference type="PROSITE" id="PS50943"/>
    </source>
</evidence>
<proteinExistence type="predicted"/>
<dbReference type="Gene3D" id="1.10.10.10">
    <property type="entry name" value="Winged helix-like DNA-binding domain superfamily/Winged helix DNA-binding domain"/>
    <property type="match status" value="1"/>
</dbReference>
<dbReference type="PROSITE" id="PS50943">
    <property type="entry name" value="HTH_CROC1"/>
    <property type="match status" value="1"/>
</dbReference>
<dbReference type="EMBL" id="CP092109">
    <property type="protein sequence ID" value="UWZ79433.1"/>
    <property type="molecule type" value="Genomic_DNA"/>
</dbReference>